<evidence type="ECO:0008006" key="4">
    <source>
        <dbReference type="Google" id="ProtNLM"/>
    </source>
</evidence>
<protein>
    <recommendedName>
        <fullName evidence="4">Lipoprotein</fullName>
    </recommendedName>
</protein>
<dbReference type="Proteomes" id="UP000480303">
    <property type="component" value="Unassembled WGS sequence"/>
</dbReference>
<feature type="signal peptide" evidence="1">
    <location>
        <begin position="1"/>
        <end position="24"/>
    </location>
</feature>
<keyword evidence="3" id="KW-1185">Reference proteome</keyword>
<feature type="chain" id="PRO_5025339306" description="Lipoprotein" evidence="1">
    <location>
        <begin position="25"/>
        <end position="44"/>
    </location>
</feature>
<sequence length="44" mass="4681">MKKKIKKILAVVVAVSGFATFGCSNDVSEVQTDSVNQIASIEKP</sequence>
<dbReference type="EMBL" id="BLLI01000058">
    <property type="protein sequence ID" value="GFH43124.1"/>
    <property type="molecule type" value="Genomic_DNA"/>
</dbReference>
<comment type="caution">
    <text evidence="2">The sequence shown here is derived from an EMBL/GenBank/DDBJ whole genome shotgun (WGS) entry which is preliminary data.</text>
</comment>
<dbReference type="PROSITE" id="PS51257">
    <property type="entry name" value="PROKAR_LIPOPROTEIN"/>
    <property type="match status" value="1"/>
</dbReference>
<evidence type="ECO:0000256" key="1">
    <source>
        <dbReference type="SAM" id="SignalP"/>
    </source>
</evidence>
<proteinExistence type="predicted"/>
<organism evidence="2 3">
    <name type="scientific">Pseudolactococcus hodotermopsidis</name>
    <dbReference type="NCBI Taxonomy" id="2709157"/>
    <lineage>
        <taxon>Bacteria</taxon>
        <taxon>Bacillati</taxon>
        <taxon>Bacillota</taxon>
        <taxon>Bacilli</taxon>
        <taxon>Lactobacillales</taxon>
        <taxon>Streptococcaceae</taxon>
        <taxon>Pseudolactococcus</taxon>
    </lineage>
</organism>
<evidence type="ECO:0000313" key="3">
    <source>
        <dbReference type="Proteomes" id="UP000480303"/>
    </source>
</evidence>
<name>A0A6A0BF92_9LACT</name>
<dbReference type="RefSeq" id="WP_267130245.1">
    <property type="nucleotide sequence ID" value="NZ_BLLI01000058.1"/>
</dbReference>
<dbReference type="AlphaFoldDB" id="A0A6A0BF92"/>
<keyword evidence="1" id="KW-0732">Signal</keyword>
<gene>
    <name evidence="2" type="ORF">Hs30E_16750</name>
</gene>
<reference evidence="2 3" key="1">
    <citation type="submission" date="2020-02" db="EMBL/GenBank/DDBJ databases">
        <title>Draft genome sequence of Lactococcus sp. Hs30E4-3.</title>
        <authorList>
            <person name="Noda S."/>
            <person name="Yuki M."/>
            <person name="Ohkuma M."/>
        </authorList>
    </citation>
    <scope>NUCLEOTIDE SEQUENCE [LARGE SCALE GENOMIC DNA]</scope>
    <source>
        <strain evidence="2 3">Hs30E4-3</strain>
    </source>
</reference>
<evidence type="ECO:0000313" key="2">
    <source>
        <dbReference type="EMBL" id="GFH43124.1"/>
    </source>
</evidence>
<accession>A0A6A0BF92</accession>